<dbReference type="AlphaFoldDB" id="A0A2A9NG44"/>
<sequence>MRPSGILVLMTFLLFNVVMAVPVDLQPTLVPRIFGFGSKPLFPEGECQTKPIETTAMSCEQHSAAVGYQTKSNKFVKMVTFGTKKKQGPCYQPERLLSQLDKEKKLKGRKDPVGFCFLSSGYWAKPLAAPHKNENEDVLVD</sequence>
<feature type="signal peptide" evidence="1">
    <location>
        <begin position="1"/>
        <end position="20"/>
    </location>
</feature>
<dbReference type="Proteomes" id="UP000242287">
    <property type="component" value="Unassembled WGS sequence"/>
</dbReference>
<evidence type="ECO:0008006" key="4">
    <source>
        <dbReference type="Google" id="ProtNLM"/>
    </source>
</evidence>
<feature type="chain" id="PRO_5013061011" description="Secreted protein" evidence="1">
    <location>
        <begin position="21"/>
        <end position="141"/>
    </location>
</feature>
<proteinExistence type="predicted"/>
<organism evidence="2 3">
    <name type="scientific">Amanita thiersii Skay4041</name>
    <dbReference type="NCBI Taxonomy" id="703135"/>
    <lineage>
        <taxon>Eukaryota</taxon>
        <taxon>Fungi</taxon>
        <taxon>Dikarya</taxon>
        <taxon>Basidiomycota</taxon>
        <taxon>Agaricomycotina</taxon>
        <taxon>Agaricomycetes</taxon>
        <taxon>Agaricomycetidae</taxon>
        <taxon>Agaricales</taxon>
        <taxon>Pluteineae</taxon>
        <taxon>Amanitaceae</taxon>
        <taxon>Amanita</taxon>
    </lineage>
</organism>
<keyword evidence="3" id="KW-1185">Reference proteome</keyword>
<reference evidence="2 3" key="1">
    <citation type="submission" date="2014-02" db="EMBL/GenBank/DDBJ databases">
        <title>Transposable element dynamics among asymbiotic and ectomycorrhizal Amanita fungi.</title>
        <authorList>
            <consortium name="DOE Joint Genome Institute"/>
            <person name="Hess J."/>
            <person name="Skrede I."/>
            <person name="Wolfe B."/>
            <person name="LaButti K."/>
            <person name="Ohm R.A."/>
            <person name="Grigoriev I.V."/>
            <person name="Pringle A."/>
        </authorList>
    </citation>
    <scope>NUCLEOTIDE SEQUENCE [LARGE SCALE GENOMIC DNA]</scope>
    <source>
        <strain evidence="2 3">SKay4041</strain>
    </source>
</reference>
<accession>A0A2A9NG44</accession>
<evidence type="ECO:0000313" key="2">
    <source>
        <dbReference type="EMBL" id="PFH47227.1"/>
    </source>
</evidence>
<protein>
    <recommendedName>
        <fullName evidence="4">Secreted protein</fullName>
    </recommendedName>
</protein>
<name>A0A2A9NG44_9AGAR</name>
<evidence type="ECO:0000256" key="1">
    <source>
        <dbReference type="SAM" id="SignalP"/>
    </source>
</evidence>
<gene>
    <name evidence="2" type="ORF">AMATHDRAFT_6977</name>
</gene>
<dbReference type="EMBL" id="KZ302126">
    <property type="protein sequence ID" value="PFH47227.1"/>
    <property type="molecule type" value="Genomic_DNA"/>
</dbReference>
<keyword evidence="1" id="KW-0732">Signal</keyword>
<evidence type="ECO:0000313" key="3">
    <source>
        <dbReference type="Proteomes" id="UP000242287"/>
    </source>
</evidence>